<proteinExistence type="inferred from homology"/>
<dbReference type="HAMAP" id="MF_00178">
    <property type="entry name" value="Lumazine_synth"/>
    <property type="match status" value="1"/>
</dbReference>
<dbReference type="Pfam" id="PF00885">
    <property type="entry name" value="DMRL_synthase"/>
    <property type="match status" value="1"/>
</dbReference>
<evidence type="ECO:0000313" key="8">
    <source>
        <dbReference type="EMBL" id="SDD06604.1"/>
    </source>
</evidence>
<dbReference type="SUPFAM" id="SSF52121">
    <property type="entry name" value="Lumazine synthase"/>
    <property type="match status" value="1"/>
</dbReference>
<feature type="binding site" evidence="7">
    <location>
        <position position="113"/>
    </location>
    <ligand>
        <name>5-amino-6-(D-ribitylamino)uracil</name>
        <dbReference type="ChEBI" id="CHEBI:15934"/>
    </ligand>
</feature>
<feature type="active site" description="Proton donor" evidence="7">
    <location>
        <position position="88"/>
    </location>
</feature>
<comment type="pathway">
    <text evidence="1 7">Cofactor biosynthesis; riboflavin biosynthesis; riboflavin from 2-hydroxy-3-oxobutyl phosphate and 5-amino-6-(D-ribitylamino)uracil: step 1/2.</text>
</comment>
<feature type="binding site" evidence="7">
    <location>
        <begin position="58"/>
        <end position="60"/>
    </location>
    <ligand>
        <name>5-amino-6-(D-ribitylamino)uracil</name>
        <dbReference type="ChEBI" id="CHEBI:15934"/>
    </ligand>
</feature>
<dbReference type="InterPro" id="IPR002180">
    <property type="entry name" value="LS/RS"/>
</dbReference>
<dbReference type="InterPro" id="IPR036467">
    <property type="entry name" value="LS/RS_sf"/>
</dbReference>
<evidence type="ECO:0000256" key="4">
    <source>
        <dbReference type="ARBA" id="ARBA00022619"/>
    </source>
</evidence>
<dbReference type="RefSeq" id="WP_091367076.1">
    <property type="nucleotide sequence ID" value="NZ_FMZF01000005.1"/>
</dbReference>
<accession>A0A1G6RQG9</accession>
<gene>
    <name evidence="7" type="primary">ribH</name>
    <name evidence="8" type="ORF">SAMN05660690_3284</name>
</gene>
<reference evidence="9" key="1">
    <citation type="submission" date="2016-10" db="EMBL/GenBank/DDBJ databases">
        <authorList>
            <person name="Varghese N."/>
            <person name="Submissions S."/>
        </authorList>
    </citation>
    <scope>NUCLEOTIDE SEQUENCE [LARGE SCALE GENOMIC DNA]</scope>
    <source>
        <strain evidence="9">DSM 45421</strain>
    </source>
</reference>
<dbReference type="GO" id="GO:0000906">
    <property type="term" value="F:6,7-dimethyl-8-ribityllumazine synthase activity"/>
    <property type="evidence" value="ECO:0007669"/>
    <property type="project" value="UniProtKB-UniRule"/>
</dbReference>
<dbReference type="PANTHER" id="PTHR21058">
    <property type="entry name" value="6,7-DIMETHYL-8-RIBITYLLUMAZINE SYNTHASE DMRL SYNTHASE LUMAZINE SYNTHASE"/>
    <property type="match status" value="1"/>
</dbReference>
<keyword evidence="4 7" id="KW-0686">Riboflavin biosynthesis</keyword>
<name>A0A1G6RQG9_9ACTN</name>
<feature type="binding site" evidence="7">
    <location>
        <position position="26"/>
    </location>
    <ligand>
        <name>5-amino-6-(D-ribitylamino)uracil</name>
        <dbReference type="ChEBI" id="CHEBI:15934"/>
    </ligand>
</feature>
<evidence type="ECO:0000256" key="7">
    <source>
        <dbReference type="HAMAP-Rule" id="MF_00178"/>
    </source>
</evidence>
<evidence type="ECO:0000256" key="6">
    <source>
        <dbReference type="ARBA" id="ARBA00048785"/>
    </source>
</evidence>
<keyword evidence="5 7" id="KW-0808">Transferase</keyword>
<comment type="function">
    <text evidence="7">Catalyzes the formation of 6,7-dimethyl-8-ribityllumazine by condensation of 5-amino-6-(D-ribitylamino)uracil with 3,4-dihydroxy-2-butanone 4-phosphate. This is the penultimate step in the biosynthesis of riboflavin.</text>
</comment>
<dbReference type="PANTHER" id="PTHR21058:SF0">
    <property type="entry name" value="6,7-DIMETHYL-8-RIBITYLLUMAZINE SYNTHASE"/>
    <property type="match status" value="1"/>
</dbReference>
<dbReference type="GO" id="GO:0005829">
    <property type="term" value="C:cytosol"/>
    <property type="evidence" value="ECO:0007669"/>
    <property type="project" value="TreeGrafter"/>
</dbReference>
<dbReference type="Gene3D" id="3.40.50.960">
    <property type="entry name" value="Lumazine/riboflavin synthase"/>
    <property type="match status" value="1"/>
</dbReference>
<evidence type="ECO:0000256" key="3">
    <source>
        <dbReference type="ARBA" id="ARBA00012664"/>
    </source>
</evidence>
<comment type="catalytic activity">
    <reaction evidence="6 7">
        <text>(2S)-2-hydroxy-3-oxobutyl phosphate + 5-amino-6-(D-ribitylamino)uracil = 6,7-dimethyl-8-(1-D-ribityl)lumazine + phosphate + 2 H2O + H(+)</text>
        <dbReference type="Rhea" id="RHEA:26152"/>
        <dbReference type="ChEBI" id="CHEBI:15377"/>
        <dbReference type="ChEBI" id="CHEBI:15378"/>
        <dbReference type="ChEBI" id="CHEBI:15934"/>
        <dbReference type="ChEBI" id="CHEBI:43474"/>
        <dbReference type="ChEBI" id="CHEBI:58201"/>
        <dbReference type="ChEBI" id="CHEBI:58830"/>
        <dbReference type="EC" id="2.5.1.78"/>
    </reaction>
</comment>
<dbReference type="AlphaFoldDB" id="A0A1G6RQG9"/>
<dbReference type="InterPro" id="IPR034964">
    <property type="entry name" value="LS"/>
</dbReference>
<dbReference type="EMBL" id="FMZF01000005">
    <property type="protein sequence ID" value="SDD06604.1"/>
    <property type="molecule type" value="Genomic_DNA"/>
</dbReference>
<dbReference type="EC" id="2.5.1.78" evidence="3 7"/>
<evidence type="ECO:0000256" key="5">
    <source>
        <dbReference type="ARBA" id="ARBA00022679"/>
    </source>
</evidence>
<evidence type="ECO:0000256" key="2">
    <source>
        <dbReference type="ARBA" id="ARBA00007424"/>
    </source>
</evidence>
<dbReference type="GO" id="GO:0009231">
    <property type="term" value="P:riboflavin biosynthetic process"/>
    <property type="evidence" value="ECO:0007669"/>
    <property type="project" value="UniProtKB-UniRule"/>
</dbReference>
<dbReference type="GO" id="GO:0009349">
    <property type="term" value="C:riboflavin synthase complex"/>
    <property type="evidence" value="ECO:0007669"/>
    <property type="project" value="UniProtKB-UniRule"/>
</dbReference>
<evidence type="ECO:0000256" key="1">
    <source>
        <dbReference type="ARBA" id="ARBA00004917"/>
    </source>
</evidence>
<dbReference type="UniPathway" id="UPA00275">
    <property type="reaction ID" value="UER00404"/>
</dbReference>
<keyword evidence="9" id="KW-1185">Reference proteome</keyword>
<organism evidence="8 9">
    <name type="scientific">Geodermatophilus telluris</name>
    <dbReference type="NCBI Taxonomy" id="1190417"/>
    <lineage>
        <taxon>Bacteria</taxon>
        <taxon>Bacillati</taxon>
        <taxon>Actinomycetota</taxon>
        <taxon>Actinomycetes</taxon>
        <taxon>Geodermatophilales</taxon>
        <taxon>Geodermatophilaceae</taxon>
        <taxon>Geodermatophilus</taxon>
    </lineage>
</organism>
<dbReference type="Proteomes" id="UP000199416">
    <property type="component" value="Unassembled WGS sequence"/>
</dbReference>
<evidence type="ECO:0000313" key="9">
    <source>
        <dbReference type="Proteomes" id="UP000199416"/>
    </source>
</evidence>
<dbReference type="NCBIfam" id="TIGR00114">
    <property type="entry name" value="lumazine-synth"/>
    <property type="match status" value="1"/>
</dbReference>
<feature type="binding site" evidence="7">
    <location>
        <begin position="85"/>
        <end position="86"/>
    </location>
    <ligand>
        <name>(2S)-2-hydroxy-3-oxobutyl phosphate</name>
        <dbReference type="ChEBI" id="CHEBI:58830"/>
    </ligand>
</feature>
<protein>
    <recommendedName>
        <fullName evidence="3 7">6,7-dimethyl-8-ribityllumazine synthase</fullName>
        <shortName evidence="7">DMRL synthase</shortName>
        <shortName evidence="7">LS</shortName>
        <shortName evidence="7">Lumazine synthase</shortName>
        <ecNumber evidence="3 7">2.5.1.78</ecNumber>
    </recommendedName>
</protein>
<feature type="binding site" evidence="7">
    <location>
        <position position="127"/>
    </location>
    <ligand>
        <name>(2S)-2-hydroxy-3-oxobutyl phosphate</name>
        <dbReference type="ChEBI" id="CHEBI:58830"/>
    </ligand>
</feature>
<dbReference type="CDD" id="cd09209">
    <property type="entry name" value="Lumazine_synthase-I"/>
    <property type="match status" value="1"/>
</dbReference>
<comment type="similarity">
    <text evidence="2 7">Belongs to the DMRL synthase family.</text>
</comment>
<dbReference type="OrthoDB" id="9809709at2"/>
<dbReference type="STRING" id="1190417.SAMN05660690_3284"/>
<sequence>MSGTGRPEAGAVDAAGLSLGIVATTWHAEITDALLERALAAARASGVPEPTVVRAPGAVELPVVAQALAERHDAVVALGVVIRGGTPHFEYVCDAVTAGLTRVALDAGRPVGNGVLTCDTEEQARDRAGLPGSAEDKGWEAAVAALATALTLRALRTPPRATGFQAVPVAGEARA</sequence>
<feature type="binding site" evidence="7">
    <location>
        <begin position="80"/>
        <end position="82"/>
    </location>
    <ligand>
        <name>5-amino-6-(D-ribitylamino)uracil</name>
        <dbReference type="ChEBI" id="CHEBI:15934"/>
    </ligand>
</feature>